<name>A0A6J4KI11_9GAMM</name>
<dbReference type="EMBL" id="CADCUA010000128">
    <property type="protein sequence ID" value="CAA9306731.1"/>
    <property type="molecule type" value="Genomic_DNA"/>
</dbReference>
<sequence length="42" mass="4677">MLYERLPTIHAIAGVPGRRGGAGEALQHFRNIPRLHSRLEGE</sequence>
<accession>A0A6J4KI11</accession>
<evidence type="ECO:0000313" key="1">
    <source>
        <dbReference type="EMBL" id="CAA9306731.1"/>
    </source>
</evidence>
<gene>
    <name evidence="1" type="ORF">AVDCRST_MAG71-427</name>
</gene>
<proteinExistence type="predicted"/>
<protein>
    <submittedName>
        <fullName evidence="1">Uncharacterized protein</fullName>
    </submittedName>
</protein>
<reference evidence="1" key="1">
    <citation type="submission" date="2020-02" db="EMBL/GenBank/DDBJ databases">
        <authorList>
            <person name="Meier V. D."/>
        </authorList>
    </citation>
    <scope>NUCLEOTIDE SEQUENCE</scope>
    <source>
        <strain evidence="1">AVDCRST_MAG71</strain>
    </source>
</reference>
<dbReference type="AlphaFoldDB" id="A0A6J4KI11"/>
<organism evidence="1">
    <name type="scientific">uncultured Lysobacter sp</name>
    <dbReference type="NCBI Taxonomy" id="271060"/>
    <lineage>
        <taxon>Bacteria</taxon>
        <taxon>Pseudomonadati</taxon>
        <taxon>Pseudomonadota</taxon>
        <taxon>Gammaproteobacteria</taxon>
        <taxon>Lysobacterales</taxon>
        <taxon>Lysobacteraceae</taxon>
        <taxon>Lysobacter</taxon>
        <taxon>environmental samples</taxon>
    </lineage>
</organism>